<keyword evidence="3" id="KW-1185">Reference proteome</keyword>
<evidence type="ECO:0000313" key="2">
    <source>
        <dbReference type="EMBL" id="CEM07988.1"/>
    </source>
</evidence>
<dbReference type="InParanoid" id="A0A0G4F6F1"/>
<proteinExistence type="predicted"/>
<feature type="compositionally biased region" description="Basic and acidic residues" evidence="1">
    <location>
        <begin position="527"/>
        <end position="548"/>
    </location>
</feature>
<feature type="compositionally biased region" description="Basic and acidic residues" evidence="1">
    <location>
        <begin position="635"/>
        <end position="658"/>
    </location>
</feature>
<feature type="compositionally biased region" description="Basic and acidic residues" evidence="1">
    <location>
        <begin position="1"/>
        <end position="12"/>
    </location>
</feature>
<protein>
    <submittedName>
        <fullName evidence="2">Uncharacterized protein</fullName>
    </submittedName>
</protein>
<gene>
    <name evidence="2" type="ORF">Vbra_8854</name>
</gene>
<evidence type="ECO:0000313" key="3">
    <source>
        <dbReference type="Proteomes" id="UP000041254"/>
    </source>
</evidence>
<name>A0A0G4F6F1_VITBC</name>
<feature type="region of interest" description="Disordered" evidence="1">
    <location>
        <begin position="234"/>
        <end position="256"/>
    </location>
</feature>
<feature type="region of interest" description="Disordered" evidence="1">
    <location>
        <begin position="1"/>
        <end position="25"/>
    </location>
</feature>
<feature type="compositionally biased region" description="Polar residues" evidence="1">
    <location>
        <begin position="16"/>
        <end position="25"/>
    </location>
</feature>
<organism evidence="2 3">
    <name type="scientific">Vitrella brassicaformis (strain CCMP3155)</name>
    <dbReference type="NCBI Taxonomy" id="1169540"/>
    <lineage>
        <taxon>Eukaryota</taxon>
        <taxon>Sar</taxon>
        <taxon>Alveolata</taxon>
        <taxon>Colpodellida</taxon>
        <taxon>Vitrellaceae</taxon>
        <taxon>Vitrella</taxon>
    </lineage>
</organism>
<dbReference type="AlphaFoldDB" id="A0A0G4F6F1"/>
<reference evidence="2 3" key="1">
    <citation type="submission" date="2014-11" db="EMBL/GenBank/DDBJ databases">
        <authorList>
            <person name="Zhu J."/>
            <person name="Qi W."/>
            <person name="Song R."/>
        </authorList>
    </citation>
    <scope>NUCLEOTIDE SEQUENCE [LARGE SCALE GENOMIC DNA]</scope>
</reference>
<dbReference type="VEuPathDB" id="CryptoDB:Vbra_8854"/>
<dbReference type="EMBL" id="CDMY01000382">
    <property type="protein sequence ID" value="CEM07988.1"/>
    <property type="molecule type" value="Genomic_DNA"/>
</dbReference>
<feature type="region of interest" description="Disordered" evidence="1">
    <location>
        <begin position="635"/>
        <end position="664"/>
    </location>
</feature>
<evidence type="ECO:0000256" key="1">
    <source>
        <dbReference type="SAM" id="MobiDB-lite"/>
    </source>
</evidence>
<dbReference type="Proteomes" id="UP000041254">
    <property type="component" value="Unassembled WGS sequence"/>
</dbReference>
<accession>A0A0G4F6F1</accession>
<sequence length="664" mass="76369">MIRRIERRDSRRTTTGASSPTASLGTQLTQTLRITKTTPALLTGIYSGSAKWNIKAATSMDKAGRALEAALVPSLVKGASRQFPPKGSSRLVSREGTRVSFSEGLLALQDQMHHARMQLQLFDGVMVRHPESQETVTPVPAKVQRAETRRASTSVPWGYGSEDDLPMPVLEGGTKKLQKVLGTKILKTKDRVANDEERLPELRMVSYASCPIIDCKQLAFKAKSRDYYLPHQLPKDIPLHARPPKPTPSQSRASHRPDITCMQPKARAQRIRMQQDILFQRLWDARLRKRAQRRQERLYRLAQFWRRHQEVVGGDRGIGLRALYGQEIRHLEATGDHLLPMNVLRERLLGPGRARRSVSGEDLGPQLFHEPDKDFLVASVHGIFLEEIMRRHTAFLRRFSGLLSLAVRSWRRGSDTRVARKFECSWLTWMVAILAMQTLEGTYQRRFRESCVGAVLFVLSLRRDRLWHAFYHGSKRMHRTVALLQRELRFCSVMRACRIDQMRHTWMRVEAAMVDYERKRAWAAIRKKEKEREDRQRAPTLDHHEPHGGEGNGKGGPARIHTIHAGTEHEKMHASVAMKIDALHAPLPPKARESALQAAYIRRKREYMGQMREHNSEMQRYREIADAFVAATPTVRDRRESDELREKTFKSLSIERPKPPTKTW</sequence>
<feature type="region of interest" description="Disordered" evidence="1">
    <location>
        <begin position="527"/>
        <end position="557"/>
    </location>
</feature>